<sequence>MKKIVLAPYIDQTERWVNGCESISAVMALGAVGVPVDPDTFIARDLPHAPFWEQDGVLWGPDPLYVYPGDPHDHTGYGCYAPCICQAMRSALEAEGAGDAFEVVDETGRTAAELCAAYIDRGLPVVFWATLDFQPVPGCDHWTLPNGRPFDWKLNEHCLLLVGYDDQHYWFNDPWHNHGLCPQPKALVEECHRAQGMYAVALRRK</sequence>
<dbReference type="PANTHER" id="PTHR37806">
    <property type="entry name" value="LMO0724 PROTEIN"/>
    <property type="match status" value="1"/>
</dbReference>
<dbReference type="PANTHER" id="PTHR37806:SF1">
    <property type="entry name" value="PEPTIDASE C39-LIKE DOMAIN-CONTAINING PROTEIN"/>
    <property type="match status" value="1"/>
</dbReference>
<gene>
    <name evidence="2" type="ORF">H9725_03925</name>
</gene>
<dbReference type="Gene3D" id="3.90.70.10">
    <property type="entry name" value="Cysteine proteinases"/>
    <property type="match status" value="1"/>
</dbReference>
<comment type="caution">
    <text evidence="2">The sequence shown here is derived from an EMBL/GenBank/DDBJ whole genome shotgun (WGS) entry which is preliminary data.</text>
</comment>
<evidence type="ECO:0000259" key="1">
    <source>
        <dbReference type="Pfam" id="PF13529"/>
    </source>
</evidence>
<dbReference type="AlphaFoldDB" id="A0A9D2FEL7"/>
<dbReference type="EMBL" id="DXBJ01000026">
    <property type="protein sequence ID" value="HIZ57715.1"/>
    <property type="molecule type" value="Genomic_DNA"/>
</dbReference>
<evidence type="ECO:0000313" key="2">
    <source>
        <dbReference type="EMBL" id="HIZ57715.1"/>
    </source>
</evidence>
<reference evidence="2" key="1">
    <citation type="journal article" date="2021" name="PeerJ">
        <title>Extensive microbial diversity within the chicken gut microbiome revealed by metagenomics and culture.</title>
        <authorList>
            <person name="Gilroy R."/>
            <person name="Ravi A."/>
            <person name="Getino M."/>
            <person name="Pursley I."/>
            <person name="Horton D.L."/>
            <person name="Alikhan N.F."/>
            <person name="Baker D."/>
            <person name="Gharbi K."/>
            <person name="Hall N."/>
            <person name="Watson M."/>
            <person name="Adriaenssens E.M."/>
            <person name="Foster-Nyarko E."/>
            <person name="Jarju S."/>
            <person name="Secka A."/>
            <person name="Antonio M."/>
            <person name="Oren A."/>
            <person name="Chaudhuri R.R."/>
            <person name="La Ragione R."/>
            <person name="Hildebrand F."/>
            <person name="Pallen M.J."/>
        </authorList>
    </citation>
    <scope>NUCLEOTIDE SEQUENCE</scope>
    <source>
        <strain evidence="2">ChiBcec16-3735</strain>
    </source>
</reference>
<accession>A0A9D2FEL7</accession>
<reference evidence="2" key="2">
    <citation type="submission" date="2021-04" db="EMBL/GenBank/DDBJ databases">
        <authorList>
            <person name="Gilroy R."/>
        </authorList>
    </citation>
    <scope>NUCLEOTIDE SEQUENCE</scope>
    <source>
        <strain evidence="2">ChiBcec16-3735</strain>
    </source>
</reference>
<protein>
    <submittedName>
        <fullName evidence="2">C39 family peptidase</fullName>
    </submittedName>
</protein>
<organism evidence="2 3">
    <name type="scientific">Candidatus Faecalibacterium gallistercoris</name>
    <dbReference type="NCBI Taxonomy" id="2838579"/>
    <lineage>
        <taxon>Bacteria</taxon>
        <taxon>Bacillati</taxon>
        <taxon>Bacillota</taxon>
        <taxon>Clostridia</taxon>
        <taxon>Eubacteriales</taxon>
        <taxon>Oscillospiraceae</taxon>
        <taxon>Faecalibacterium</taxon>
    </lineage>
</organism>
<feature type="domain" description="Peptidase C39-like" evidence="1">
    <location>
        <begin position="8"/>
        <end position="175"/>
    </location>
</feature>
<dbReference type="InterPro" id="IPR039564">
    <property type="entry name" value="Peptidase_C39-like"/>
</dbReference>
<evidence type="ECO:0000313" key="3">
    <source>
        <dbReference type="Proteomes" id="UP000824065"/>
    </source>
</evidence>
<dbReference type="Proteomes" id="UP000824065">
    <property type="component" value="Unassembled WGS sequence"/>
</dbReference>
<dbReference type="Pfam" id="PF13529">
    <property type="entry name" value="Peptidase_C39_2"/>
    <property type="match status" value="1"/>
</dbReference>
<name>A0A9D2FEL7_9FIRM</name>
<proteinExistence type="predicted"/>